<gene>
    <name evidence="15" type="ORF">M9Y10_027166</name>
</gene>
<dbReference type="Pfam" id="PF08238">
    <property type="entry name" value="Sel1"/>
    <property type="match status" value="5"/>
</dbReference>
<dbReference type="Pfam" id="PF00069">
    <property type="entry name" value="Pkinase"/>
    <property type="match status" value="1"/>
</dbReference>
<dbReference type="InterPro" id="IPR053235">
    <property type="entry name" value="Ser_Thr_kinase"/>
</dbReference>
<keyword evidence="12" id="KW-0440">LIM domain</keyword>
<comment type="caution">
    <text evidence="15">The sequence shown here is derived from an EMBL/GenBank/DDBJ whole genome shotgun (WGS) entry which is preliminary data.</text>
</comment>
<protein>
    <recommendedName>
        <fullName evidence="2">non-specific serine/threonine protein kinase</fullName>
        <ecNumber evidence="2">2.7.11.1</ecNumber>
    </recommendedName>
</protein>
<evidence type="ECO:0000256" key="10">
    <source>
        <dbReference type="ARBA" id="ARBA00047899"/>
    </source>
</evidence>
<dbReference type="PROSITE" id="PS50023">
    <property type="entry name" value="LIM_DOMAIN_2"/>
    <property type="match status" value="1"/>
</dbReference>
<dbReference type="EC" id="2.7.11.1" evidence="2"/>
<dbReference type="Gene3D" id="1.10.510.10">
    <property type="entry name" value="Transferase(Phosphotransferase) domain 1"/>
    <property type="match status" value="1"/>
</dbReference>
<keyword evidence="9" id="KW-0067">ATP-binding</keyword>
<keyword evidence="5 12" id="KW-0479">Metal-binding</keyword>
<comment type="catalytic activity">
    <reaction evidence="10">
        <text>L-threonyl-[protein] + ATP = O-phospho-L-threonyl-[protein] + ADP + H(+)</text>
        <dbReference type="Rhea" id="RHEA:46608"/>
        <dbReference type="Rhea" id="RHEA-COMP:11060"/>
        <dbReference type="Rhea" id="RHEA-COMP:11605"/>
        <dbReference type="ChEBI" id="CHEBI:15378"/>
        <dbReference type="ChEBI" id="CHEBI:30013"/>
        <dbReference type="ChEBI" id="CHEBI:30616"/>
        <dbReference type="ChEBI" id="CHEBI:61977"/>
        <dbReference type="ChEBI" id="CHEBI:456216"/>
        <dbReference type="EC" id="2.7.11.1"/>
    </reaction>
</comment>
<evidence type="ECO:0000259" key="13">
    <source>
        <dbReference type="PROSITE" id="PS50011"/>
    </source>
</evidence>
<dbReference type="PROSITE" id="PS50011">
    <property type="entry name" value="PROTEIN_KINASE_DOM"/>
    <property type="match status" value="1"/>
</dbReference>
<dbReference type="Gene3D" id="3.90.228.10">
    <property type="match status" value="1"/>
</dbReference>
<sequence>MENFQQRKFQIYHMENNYFQKIPRRYEVELLNIKKDFLHKLYSNIEFRWTSICREKKYLKIFEKNFLDYLQKFKFITINVHSLGQTSKIDKEDLNSLTVDVTICVEKQCIIIEPIYLSIISHIFNVLKGQGIIIIDTSNESILTEETILENQVKEEIRNVCMCYLQDINQNYFMEVTISAIVGYTIRRFFCPTEYFKDPSFFDFEGDCINERIIKEKFDELLKSKNFDVIKFNEIKQLAETKDINKSQHEFKVKEFIKLREIISDENKSFYLALHLKSLHVFVMKIFNKKDELTKEAKREIDFVKNYSHRCITHFYGFIKDDKTGKIIGLIYEFMSNGSLRPNVYSNPEKINEVFVLNTIIRILLGIDYLHSNKLMHRDLKPSNILIDHDFLPYISDFETILSIEDEDANFTDDIGSPLYTSPEQERGERLTSATDIYSFGLIIYFLFQKKDMFGNCGSFFFMKKITDKIYELACGSDNLEKIYSDCLHFNQENRTSAKEIINALHSEFLTFIVRTSFLNSEKSQKKQFIFENFLIQKDFEEYLDLLYILSQYEGKCDYDDALVKNNQNILKILGDANYYGHSLYDYGHYILRDYSKAVKYYELLAIKGISEGMTKLGRMYYKGKGLEKDIKEAQKYLTEAVKLNNSDAMIGLGKIYLKNPSDKSNNNVQEAIKLFEQSCELGNSYGFYYLAKLYFKGKYVEQNYEKAKEYLEESINRNKTNPDIHYLLGLMYQSGYGVTKDIKIAKDYFKKAKEINLPCKILIDFDKKMLHYFDQEGGKNKLNEDSDLINEQEYNELIKLSNSVPVNNEQPVNEIMPVNNDQPVNDIVPVNNDQPVNDIVPVNNEQPVNEIVSVNNDQPVNDIVPVNNDQPVNDIVPVNNDQPVNEIVSVNNDQDDEEEDYDKQKNTYQIQILPDKKIICTACNKEIDDNPVYFSGLPYHIGCIKCMKCTEEQNSSQDLNKLVCITPGCFFCPKHYEEYQSTKELDENNQEEYHKKNKENFIKEMFEAPLYEEENIDYNPDDEIFITPDIVKSSIPKDRPFEDFIPTVTFTFEKSPLDIDFDALAKILEEEGAVILNVDHGCTILKIAFLSIKKLSQKVVDKFHNLVSSLKNKFKSTIGKPVVGNLVEDPSITFPDDEKIMKNYNQKASVNLLQNISELSEIDLDTMKEEVLSTLHKEKVKKNWQFLFSHEDIFKMAEEHIRKDLYNNEFEMIMVAQTVIANKYIEDYEKVKNRINSGDLKIAILYHGSKLANHTKIVKDHFLDPNKDKKKQLDAGCYGKGIYATENMFYASMYANGYSVLGCNQKAPIICCLAIYNNNKIKEIKDMSWYGKKIEPEIANNYGVHHAFVGSSQSFRPVPESEKNTNWIWAEEYVFNNKFQIIPICSITLMRKDFYILWKDENIANSEYSRYLNELSKQMEINVYTKNNVYDALKIIQQKRKNKIKLITNGGPGLTGRLLIEEARKIIGSDFVCLVFAGSSNHIDWVSKMKNVLFTTSPADFRKFAAMDLNKKDVLGFINGLHYKDRFKIYEDELLSFPSTDRSKYK</sequence>
<keyword evidence="16" id="KW-1185">Reference proteome</keyword>
<evidence type="ECO:0000256" key="11">
    <source>
        <dbReference type="ARBA" id="ARBA00048679"/>
    </source>
</evidence>
<evidence type="ECO:0000256" key="6">
    <source>
        <dbReference type="ARBA" id="ARBA00022741"/>
    </source>
</evidence>
<dbReference type="Gene3D" id="2.10.110.10">
    <property type="entry name" value="Cysteine Rich Protein"/>
    <property type="match status" value="1"/>
</dbReference>
<dbReference type="InterPro" id="IPR008271">
    <property type="entry name" value="Ser/Thr_kinase_AS"/>
</dbReference>
<dbReference type="SMART" id="SM00671">
    <property type="entry name" value="SEL1"/>
    <property type="match status" value="5"/>
</dbReference>
<evidence type="ECO:0000256" key="2">
    <source>
        <dbReference type="ARBA" id="ARBA00012513"/>
    </source>
</evidence>
<dbReference type="InterPro" id="IPR000719">
    <property type="entry name" value="Prot_kinase_dom"/>
</dbReference>
<proteinExistence type="inferred from homology"/>
<dbReference type="PANTHER" id="PTHR24361">
    <property type="entry name" value="MITOGEN-ACTIVATED KINASE KINASE KINASE"/>
    <property type="match status" value="1"/>
</dbReference>
<dbReference type="PROSITE" id="PS00108">
    <property type="entry name" value="PROTEIN_KINASE_ST"/>
    <property type="match status" value="1"/>
</dbReference>
<organism evidence="15 16">
    <name type="scientific">Tritrichomonas musculus</name>
    <dbReference type="NCBI Taxonomy" id="1915356"/>
    <lineage>
        <taxon>Eukaryota</taxon>
        <taxon>Metamonada</taxon>
        <taxon>Parabasalia</taxon>
        <taxon>Tritrichomonadida</taxon>
        <taxon>Tritrichomonadidae</taxon>
        <taxon>Tritrichomonas</taxon>
    </lineage>
</organism>
<dbReference type="PANTHER" id="PTHR24361:SF433">
    <property type="entry name" value="PROTEIN KINASE DOMAIN-CONTAINING PROTEIN"/>
    <property type="match status" value="1"/>
</dbReference>
<evidence type="ECO:0000256" key="4">
    <source>
        <dbReference type="ARBA" id="ARBA00022679"/>
    </source>
</evidence>
<name>A0ABR2H5N1_9EUKA</name>
<evidence type="ECO:0000259" key="14">
    <source>
        <dbReference type="PROSITE" id="PS50023"/>
    </source>
</evidence>
<accession>A0ABR2H5N1</accession>
<keyword evidence="8 12" id="KW-0862">Zinc</keyword>
<evidence type="ECO:0000256" key="1">
    <source>
        <dbReference type="ARBA" id="ARBA00005843"/>
    </source>
</evidence>
<dbReference type="SUPFAM" id="SSF56399">
    <property type="entry name" value="ADP-ribosylation"/>
    <property type="match status" value="1"/>
</dbReference>
<feature type="domain" description="Protein kinase" evidence="13">
    <location>
        <begin position="256"/>
        <end position="509"/>
    </location>
</feature>
<dbReference type="SUPFAM" id="SSF81901">
    <property type="entry name" value="HCP-like"/>
    <property type="match status" value="2"/>
</dbReference>
<reference evidence="15 16" key="1">
    <citation type="submission" date="2024-04" db="EMBL/GenBank/DDBJ databases">
        <title>Tritrichomonas musculus Genome.</title>
        <authorList>
            <person name="Alves-Ferreira E."/>
            <person name="Grigg M."/>
            <person name="Lorenzi H."/>
            <person name="Galac M."/>
        </authorList>
    </citation>
    <scope>NUCLEOTIDE SEQUENCE [LARGE SCALE GENOMIC DNA]</scope>
    <source>
        <strain evidence="15 16">EAF2021</strain>
    </source>
</reference>
<keyword evidence="3" id="KW-0723">Serine/threonine-protein kinase</keyword>
<dbReference type="CDD" id="cd00180">
    <property type="entry name" value="PKc"/>
    <property type="match status" value="1"/>
</dbReference>
<keyword evidence="7" id="KW-0418">Kinase</keyword>
<evidence type="ECO:0000256" key="9">
    <source>
        <dbReference type="ARBA" id="ARBA00022840"/>
    </source>
</evidence>
<keyword evidence="4" id="KW-0808">Transferase</keyword>
<comment type="catalytic activity">
    <reaction evidence="11">
        <text>L-seryl-[protein] + ATP = O-phospho-L-seryl-[protein] + ADP + H(+)</text>
        <dbReference type="Rhea" id="RHEA:17989"/>
        <dbReference type="Rhea" id="RHEA-COMP:9863"/>
        <dbReference type="Rhea" id="RHEA-COMP:11604"/>
        <dbReference type="ChEBI" id="CHEBI:15378"/>
        <dbReference type="ChEBI" id="CHEBI:29999"/>
        <dbReference type="ChEBI" id="CHEBI:30616"/>
        <dbReference type="ChEBI" id="CHEBI:83421"/>
        <dbReference type="ChEBI" id="CHEBI:456216"/>
        <dbReference type="EC" id="2.7.11.1"/>
    </reaction>
</comment>
<dbReference type="InterPro" id="IPR011990">
    <property type="entry name" value="TPR-like_helical_dom_sf"/>
</dbReference>
<evidence type="ECO:0000256" key="12">
    <source>
        <dbReference type="PROSITE-ProRule" id="PRU00125"/>
    </source>
</evidence>
<dbReference type="InterPro" id="IPR011009">
    <property type="entry name" value="Kinase-like_dom_sf"/>
</dbReference>
<dbReference type="EMBL" id="JAPFFF010000041">
    <property type="protein sequence ID" value="KAK8841544.1"/>
    <property type="molecule type" value="Genomic_DNA"/>
</dbReference>
<comment type="similarity">
    <text evidence="1">Belongs to the protein kinase superfamily. TKL Ser/Thr protein kinase family.</text>
</comment>
<evidence type="ECO:0000313" key="15">
    <source>
        <dbReference type="EMBL" id="KAK8841544.1"/>
    </source>
</evidence>
<evidence type="ECO:0000256" key="3">
    <source>
        <dbReference type="ARBA" id="ARBA00022527"/>
    </source>
</evidence>
<keyword evidence="6" id="KW-0547">Nucleotide-binding</keyword>
<evidence type="ECO:0000256" key="5">
    <source>
        <dbReference type="ARBA" id="ARBA00022723"/>
    </source>
</evidence>
<dbReference type="Proteomes" id="UP001470230">
    <property type="component" value="Unassembled WGS sequence"/>
</dbReference>
<feature type="domain" description="LIM zinc-binding" evidence="14">
    <location>
        <begin position="919"/>
        <end position="983"/>
    </location>
</feature>
<dbReference type="SUPFAM" id="SSF56112">
    <property type="entry name" value="Protein kinase-like (PK-like)"/>
    <property type="match status" value="1"/>
</dbReference>
<dbReference type="SMART" id="SM00220">
    <property type="entry name" value="S_TKc"/>
    <property type="match status" value="1"/>
</dbReference>
<dbReference type="Gene3D" id="1.25.40.10">
    <property type="entry name" value="Tetratricopeptide repeat domain"/>
    <property type="match status" value="1"/>
</dbReference>
<evidence type="ECO:0000256" key="7">
    <source>
        <dbReference type="ARBA" id="ARBA00022777"/>
    </source>
</evidence>
<dbReference type="InterPro" id="IPR001781">
    <property type="entry name" value="Znf_LIM"/>
</dbReference>
<evidence type="ECO:0000256" key="8">
    <source>
        <dbReference type="ARBA" id="ARBA00022833"/>
    </source>
</evidence>
<evidence type="ECO:0000313" key="16">
    <source>
        <dbReference type="Proteomes" id="UP001470230"/>
    </source>
</evidence>
<dbReference type="InterPro" id="IPR006597">
    <property type="entry name" value="Sel1-like"/>
</dbReference>